<sequence length="522" mass="57099">MKPGLYQWLIGCFAALGSFLFGFDLGVIAEVVASDSFKTLFLQEDADSRSGTVVALFTGGCFVGALGAGFSDRLGRRGTILMACCIFVVGGVIQTAGVAIAMLYVGRLIAGIGVGFLTMIIPIYQAEISHRKLRGRVTSLQQLFNALGQIFATWTGYGCYMTWTGTGDSREWRIPLAIQIIPALFLGGLVYLFPESPRWLCDHDFADQGLKNLAQLHAHGDTADPYVVAEFKLIQSQIAVEHAQESKTYLDLFRGWPNLRRTILVMMIQAECQMTGVSAIQYFSPQIFAQIGIPTGTTLLLQAVNAIIAFLGTAVCISIIDKVGRRPMEIWGAGIMCITFIINASLIKIYPATSTNTGAHWSFITMTWIFNFVFFITSGPLSWAIPAELFGTALRTKGVSLGAMTSFAFNTMIGQVTPIAISAIGWQFYVIFIVCNAVNGVIFWAFLPETKGLNLEDMDELFRDSPTFVPGSKWQPNSHIDADAETVAEQEMRLGFGNGKFGRDESMEASEHVENAKGEVFD</sequence>
<dbReference type="GO" id="GO:0005351">
    <property type="term" value="F:carbohydrate:proton symporter activity"/>
    <property type="evidence" value="ECO:0007669"/>
    <property type="project" value="TreeGrafter"/>
</dbReference>
<dbReference type="Proteomes" id="UP000070700">
    <property type="component" value="Unassembled WGS sequence"/>
</dbReference>
<dbReference type="PROSITE" id="PS00217">
    <property type="entry name" value="SUGAR_TRANSPORT_2"/>
    <property type="match status" value="1"/>
</dbReference>
<keyword evidence="5 8" id="KW-1133">Transmembrane helix</keyword>
<evidence type="ECO:0000256" key="6">
    <source>
        <dbReference type="ARBA" id="ARBA00023136"/>
    </source>
</evidence>
<dbReference type="PRINTS" id="PR00171">
    <property type="entry name" value="SUGRTRNSPORT"/>
</dbReference>
<dbReference type="InterPro" id="IPR036259">
    <property type="entry name" value="MFS_trans_sf"/>
</dbReference>
<dbReference type="Gene3D" id="1.20.1250.20">
    <property type="entry name" value="MFS general substrate transporter like domains"/>
    <property type="match status" value="1"/>
</dbReference>
<evidence type="ECO:0000313" key="10">
    <source>
        <dbReference type="EMBL" id="KUJ22183.1"/>
    </source>
</evidence>
<dbReference type="PANTHER" id="PTHR48022:SF37">
    <property type="entry name" value="MAJOR FACILITATOR SUPERFAMILY (MFS) PROFILE DOMAIN-CONTAINING PROTEIN-RELATED"/>
    <property type="match status" value="1"/>
</dbReference>
<keyword evidence="6 8" id="KW-0472">Membrane</keyword>
<accession>A0A194XPR3</accession>
<feature type="transmembrane region" description="Helical" evidence="8">
    <location>
        <begin position="78"/>
        <end position="102"/>
    </location>
</feature>
<keyword evidence="4 8" id="KW-0812">Transmembrane</keyword>
<feature type="transmembrane region" description="Helical" evidence="8">
    <location>
        <begin position="426"/>
        <end position="447"/>
    </location>
</feature>
<dbReference type="FunFam" id="1.20.1250.20:FF:000090">
    <property type="entry name" value="MFS sugar transporter, putative"/>
    <property type="match status" value="1"/>
</dbReference>
<feature type="transmembrane region" description="Helical" evidence="8">
    <location>
        <begin position="53"/>
        <end position="71"/>
    </location>
</feature>
<evidence type="ECO:0000259" key="9">
    <source>
        <dbReference type="PROSITE" id="PS50850"/>
    </source>
</evidence>
<dbReference type="KEGG" id="psco:LY89DRAFT_665309"/>
<evidence type="ECO:0000256" key="5">
    <source>
        <dbReference type="ARBA" id="ARBA00022989"/>
    </source>
</evidence>
<evidence type="ECO:0000256" key="4">
    <source>
        <dbReference type="ARBA" id="ARBA00022692"/>
    </source>
</evidence>
<evidence type="ECO:0000256" key="3">
    <source>
        <dbReference type="ARBA" id="ARBA00022448"/>
    </source>
</evidence>
<dbReference type="InterPro" id="IPR050360">
    <property type="entry name" value="MFS_Sugar_Transporters"/>
</dbReference>
<dbReference type="PROSITE" id="PS50850">
    <property type="entry name" value="MFS"/>
    <property type="match status" value="1"/>
</dbReference>
<proteinExistence type="inferred from homology"/>
<feature type="transmembrane region" description="Helical" evidence="8">
    <location>
        <begin position="398"/>
        <end position="420"/>
    </location>
</feature>
<keyword evidence="3 7" id="KW-0813">Transport</keyword>
<organism evidence="10 11">
    <name type="scientific">Mollisia scopiformis</name>
    <name type="common">Conifer needle endophyte fungus</name>
    <name type="synonym">Phialocephala scopiformis</name>
    <dbReference type="NCBI Taxonomy" id="149040"/>
    <lineage>
        <taxon>Eukaryota</taxon>
        <taxon>Fungi</taxon>
        <taxon>Dikarya</taxon>
        <taxon>Ascomycota</taxon>
        <taxon>Pezizomycotina</taxon>
        <taxon>Leotiomycetes</taxon>
        <taxon>Helotiales</taxon>
        <taxon>Mollisiaceae</taxon>
        <taxon>Mollisia</taxon>
    </lineage>
</organism>
<dbReference type="GeneID" id="28822560"/>
<comment type="similarity">
    <text evidence="2 7">Belongs to the major facilitator superfamily. Sugar transporter (TC 2.A.1.1) family.</text>
</comment>
<dbReference type="NCBIfam" id="TIGR00879">
    <property type="entry name" value="SP"/>
    <property type="match status" value="1"/>
</dbReference>
<gene>
    <name evidence="10" type="ORF">LY89DRAFT_665309</name>
</gene>
<dbReference type="PROSITE" id="PS00216">
    <property type="entry name" value="SUGAR_TRANSPORT_1"/>
    <property type="match status" value="1"/>
</dbReference>
<feature type="domain" description="Major facilitator superfamily (MFS) profile" evidence="9">
    <location>
        <begin position="10"/>
        <end position="451"/>
    </location>
</feature>
<feature type="transmembrane region" description="Helical" evidence="8">
    <location>
        <begin position="263"/>
        <end position="284"/>
    </location>
</feature>
<feature type="transmembrane region" description="Helical" evidence="8">
    <location>
        <begin position="175"/>
        <end position="193"/>
    </location>
</feature>
<evidence type="ECO:0000256" key="2">
    <source>
        <dbReference type="ARBA" id="ARBA00010992"/>
    </source>
</evidence>
<feature type="transmembrane region" description="Helical" evidence="8">
    <location>
        <begin position="363"/>
        <end position="386"/>
    </location>
</feature>
<name>A0A194XPR3_MOLSC</name>
<dbReference type="InterPro" id="IPR020846">
    <property type="entry name" value="MFS_dom"/>
</dbReference>
<feature type="transmembrane region" description="Helical" evidence="8">
    <location>
        <begin position="299"/>
        <end position="320"/>
    </location>
</feature>
<dbReference type="InterPro" id="IPR005828">
    <property type="entry name" value="MFS_sugar_transport-like"/>
</dbReference>
<keyword evidence="11" id="KW-1185">Reference proteome</keyword>
<evidence type="ECO:0000256" key="8">
    <source>
        <dbReference type="SAM" id="Phobius"/>
    </source>
</evidence>
<protein>
    <submittedName>
        <fullName evidence="10">General substrate transporter</fullName>
    </submittedName>
</protein>
<dbReference type="AlphaFoldDB" id="A0A194XPR3"/>
<dbReference type="SUPFAM" id="SSF103473">
    <property type="entry name" value="MFS general substrate transporter"/>
    <property type="match status" value="1"/>
</dbReference>
<feature type="transmembrane region" description="Helical" evidence="8">
    <location>
        <begin position="108"/>
        <end position="124"/>
    </location>
</feature>
<evidence type="ECO:0000256" key="7">
    <source>
        <dbReference type="RuleBase" id="RU003346"/>
    </source>
</evidence>
<evidence type="ECO:0000256" key="1">
    <source>
        <dbReference type="ARBA" id="ARBA00004141"/>
    </source>
</evidence>
<dbReference type="EMBL" id="KQ947407">
    <property type="protein sequence ID" value="KUJ22183.1"/>
    <property type="molecule type" value="Genomic_DNA"/>
</dbReference>
<comment type="subcellular location">
    <subcellularLocation>
        <location evidence="1">Membrane</location>
        <topology evidence="1">Multi-pass membrane protein</topology>
    </subcellularLocation>
</comment>
<dbReference type="PANTHER" id="PTHR48022">
    <property type="entry name" value="PLASTIDIC GLUCOSE TRANSPORTER 4"/>
    <property type="match status" value="1"/>
</dbReference>
<dbReference type="Pfam" id="PF00083">
    <property type="entry name" value="Sugar_tr"/>
    <property type="match status" value="1"/>
</dbReference>
<feature type="transmembrane region" description="Helical" evidence="8">
    <location>
        <begin position="332"/>
        <end position="351"/>
    </location>
</feature>
<evidence type="ECO:0000313" key="11">
    <source>
        <dbReference type="Proteomes" id="UP000070700"/>
    </source>
</evidence>
<dbReference type="InterPro" id="IPR005829">
    <property type="entry name" value="Sugar_transporter_CS"/>
</dbReference>
<feature type="transmembrane region" description="Helical" evidence="8">
    <location>
        <begin position="144"/>
        <end position="163"/>
    </location>
</feature>
<reference evidence="10 11" key="1">
    <citation type="submission" date="2015-10" db="EMBL/GenBank/DDBJ databases">
        <title>Full genome of DAOMC 229536 Phialocephala scopiformis, a fungal endophyte of spruce producing the potent anti-insectan compound rugulosin.</title>
        <authorList>
            <consortium name="DOE Joint Genome Institute"/>
            <person name="Walker A.K."/>
            <person name="Frasz S.L."/>
            <person name="Seifert K.A."/>
            <person name="Miller J.D."/>
            <person name="Mondo S.J."/>
            <person name="Labutti K."/>
            <person name="Lipzen A."/>
            <person name="Dockter R."/>
            <person name="Kennedy M."/>
            <person name="Grigoriev I.V."/>
            <person name="Spatafora J.W."/>
        </authorList>
    </citation>
    <scope>NUCLEOTIDE SEQUENCE [LARGE SCALE GENOMIC DNA]</scope>
    <source>
        <strain evidence="10 11">CBS 120377</strain>
    </source>
</reference>
<dbReference type="OrthoDB" id="6612291at2759"/>
<dbReference type="InParanoid" id="A0A194XPR3"/>
<dbReference type="RefSeq" id="XP_018076538.1">
    <property type="nucleotide sequence ID" value="XM_018212834.1"/>
</dbReference>
<dbReference type="InterPro" id="IPR003663">
    <property type="entry name" value="Sugar/inositol_transpt"/>
</dbReference>
<dbReference type="GO" id="GO:0016020">
    <property type="term" value="C:membrane"/>
    <property type="evidence" value="ECO:0007669"/>
    <property type="project" value="UniProtKB-SubCell"/>
</dbReference>